<dbReference type="SUPFAM" id="SSF53474">
    <property type="entry name" value="alpha/beta-Hydrolases"/>
    <property type="match status" value="1"/>
</dbReference>
<organism evidence="2 3">
    <name type="scientific">Ornithinimicrobium kibberense</name>
    <dbReference type="NCBI Taxonomy" id="282060"/>
    <lineage>
        <taxon>Bacteria</taxon>
        <taxon>Bacillati</taxon>
        <taxon>Actinomycetota</taxon>
        <taxon>Actinomycetes</taxon>
        <taxon>Micrococcales</taxon>
        <taxon>Ornithinimicrobiaceae</taxon>
        <taxon>Ornithinimicrobium</taxon>
    </lineage>
</organism>
<proteinExistence type="predicted"/>
<keyword evidence="2" id="KW-0378">Hydrolase</keyword>
<dbReference type="InterPro" id="IPR003718">
    <property type="entry name" value="OsmC/Ohr_fam"/>
</dbReference>
<dbReference type="Gene3D" id="3.40.50.1820">
    <property type="entry name" value="alpha/beta hydrolase"/>
    <property type="match status" value="1"/>
</dbReference>
<dbReference type="Gene3D" id="3.30.300.20">
    <property type="match status" value="1"/>
</dbReference>
<dbReference type="InterPro" id="IPR036102">
    <property type="entry name" value="OsmC/Ohrsf"/>
</dbReference>
<dbReference type="Proteomes" id="UP001589613">
    <property type="component" value="Unassembled WGS sequence"/>
</dbReference>
<dbReference type="EMBL" id="JBHMAX010000017">
    <property type="protein sequence ID" value="MFB9732327.1"/>
    <property type="molecule type" value="Genomic_DNA"/>
</dbReference>
<dbReference type="PANTHER" id="PTHR39624:SF2">
    <property type="entry name" value="OSMC-LIKE PROTEIN"/>
    <property type="match status" value="1"/>
</dbReference>
<sequence>MEQDRQAVRDGERTTVREVTFPGATGADLAATLELPDGRPRGYAVMAHCFTCTSDAHATTRISRLLAERGYAVLRFDFTGLGDSEGDFAETTFTTNVEDLVAAAAWMGREWGDVGLLVGHSFGGAAVIAAAGQIDTVRAVVTVAAPASTDHVRHLLRGARPSDEGEDRLQVDIGGRPFVIGQSFLDDISEQSQTERLGAMDAALLVLHSPQDRVVGIDQAGKIFAAADHPRSFVSLDGADHLLSDHADAEFAAGIIATWAGRYLPEPDAAAADETGAQPRDEAAQAVATAQVTEPVPEGVRVTERSADAGYAHTAEAGRHTWVLDEPTAAGGDDDGPDPYQVMLSALGACTSMTMRMYARRKGWDYGTTSVTVQHSRIHAKDCEDCETKEGRLERIDRTITLDPSLSEEQHVALLRIADKCPVHRTLTGTVEIFTEGKVSRD</sequence>
<feature type="domain" description="AB hydrolase-1" evidence="1">
    <location>
        <begin position="45"/>
        <end position="253"/>
    </location>
</feature>
<evidence type="ECO:0000313" key="3">
    <source>
        <dbReference type="Proteomes" id="UP001589613"/>
    </source>
</evidence>
<dbReference type="GO" id="GO:0016787">
    <property type="term" value="F:hydrolase activity"/>
    <property type="evidence" value="ECO:0007669"/>
    <property type="project" value="UniProtKB-KW"/>
</dbReference>
<gene>
    <name evidence="2" type="ORF">ACFFN0_09755</name>
</gene>
<dbReference type="SUPFAM" id="SSF82784">
    <property type="entry name" value="OsmC-like"/>
    <property type="match status" value="1"/>
</dbReference>
<dbReference type="InterPro" id="IPR000073">
    <property type="entry name" value="AB_hydrolase_1"/>
</dbReference>
<dbReference type="PANTHER" id="PTHR39624">
    <property type="entry name" value="PROTEIN INVOLVED IN RIMO-MEDIATED BETA-METHYLTHIOLATION OF RIBOSOMAL PROTEIN S12 YCAO"/>
    <property type="match status" value="1"/>
</dbReference>
<dbReference type="RefSeq" id="WP_238330420.1">
    <property type="nucleotide sequence ID" value="NZ_JBHMAX010000017.1"/>
</dbReference>
<comment type="caution">
    <text evidence="2">The sequence shown here is derived from an EMBL/GenBank/DDBJ whole genome shotgun (WGS) entry which is preliminary data.</text>
</comment>
<dbReference type="Pfam" id="PF02566">
    <property type="entry name" value="OsmC"/>
    <property type="match status" value="1"/>
</dbReference>
<dbReference type="InterPro" id="IPR015946">
    <property type="entry name" value="KH_dom-like_a/b"/>
</dbReference>
<protein>
    <submittedName>
        <fullName evidence="2">Alpha/beta fold hydrolase</fullName>
    </submittedName>
</protein>
<dbReference type="Pfam" id="PF12697">
    <property type="entry name" value="Abhydrolase_6"/>
    <property type="match status" value="1"/>
</dbReference>
<dbReference type="InterPro" id="IPR029058">
    <property type="entry name" value="AB_hydrolase_fold"/>
</dbReference>
<evidence type="ECO:0000313" key="2">
    <source>
        <dbReference type="EMBL" id="MFB9732327.1"/>
    </source>
</evidence>
<name>A0ABV5V3I9_9MICO</name>
<keyword evidence="3" id="KW-1185">Reference proteome</keyword>
<accession>A0ABV5V3I9</accession>
<reference evidence="2 3" key="1">
    <citation type="submission" date="2024-09" db="EMBL/GenBank/DDBJ databases">
        <authorList>
            <person name="Sun Q."/>
            <person name="Mori K."/>
        </authorList>
    </citation>
    <scope>NUCLEOTIDE SEQUENCE [LARGE SCALE GENOMIC DNA]</scope>
    <source>
        <strain evidence="2 3">JCM 12763</strain>
    </source>
</reference>
<evidence type="ECO:0000259" key="1">
    <source>
        <dbReference type="Pfam" id="PF12697"/>
    </source>
</evidence>